<dbReference type="RefSeq" id="WP_244385855.1">
    <property type="nucleotide sequence ID" value="NZ_AP025564.1"/>
</dbReference>
<feature type="transmembrane region" description="Helical" evidence="10">
    <location>
        <begin position="397"/>
        <end position="421"/>
    </location>
</feature>
<evidence type="ECO:0000256" key="3">
    <source>
        <dbReference type="ARBA" id="ARBA00022475"/>
    </source>
</evidence>
<feature type="domain" description="Cation/H+ exchanger transmembrane" evidence="11">
    <location>
        <begin position="26"/>
        <end position="420"/>
    </location>
</feature>
<keyword evidence="5 10" id="KW-1133">Transmembrane helix</keyword>
<evidence type="ECO:0000256" key="1">
    <source>
        <dbReference type="ARBA" id="ARBA00004651"/>
    </source>
</evidence>
<dbReference type="EMBL" id="AP025564">
    <property type="protein sequence ID" value="BDE96604.1"/>
    <property type="molecule type" value="Genomic_DNA"/>
</dbReference>
<evidence type="ECO:0000256" key="4">
    <source>
        <dbReference type="ARBA" id="ARBA00022692"/>
    </source>
</evidence>
<dbReference type="Pfam" id="PF00999">
    <property type="entry name" value="Na_H_Exchanger"/>
    <property type="match status" value="1"/>
</dbReference>
<sequence length="683" mass="75331">MEALQIGLLVLAAVLLSSVIDQVVPKVSSPLIQIGLGVIIALVSESAESTIKIDIDPNLFIVIFIVPLIYDESKRIDKASLWKNKRPVISLAVGLVIVAAIASGFFINWLPPSISLMAAIALGAALGPTDAVAVASLSKDINIKKQQKNVLEAESLVNDASGIVSFQFALAAVVAGTATFSFLDASVSFVFSFFGGILIGIVLGYLANFIIRRVRSLGLENTTFHVLFEVFTPFIVYLVANGLGTSGILAVVAAGLIGIIPPRTMDPQVSRLNIVSNSVWKVLSFALNGVVFVLLGAQLPGQMRGGWDNELISNWDFLGYILLITLALHVLRFVWLVAMNVFEARRRPARQTLGKLNMRDMLVMTLSGARGAITLSLVMTIPAQIGDLGNAFPQRSSIIFIASGVIICTLLIATFIVPLIAPKADKDKGTAVLNEDESEAVIDIYRAVIEELTAKQTPENRRATQKIIRSYNDRINRLKDTNDIEVEPNKELRIKALRWEQDYTLELIDKGEIDPVIGYQHLNHLAHVQNLIKHQHEYRWVRRNTLRRFSLFFKAIWQRITHALPGKTTSQNAEELRSLQIATGNNAVAKLREEMTSPDAPTEDVSELILEYQRTLAALRASRPSVTSIAKRMSDAAVVEQTGLKLELEQIQAMYDADRLSRAAAKRLRENVYLMQIDLEERI</sequence>
<protein>
    <submittedName>
        <fullName evidence="12">Sodium:proton antiporter</fullName>
    </submittedName>
</protein>
<keyword evidence="6" id="KW-0915">Sodium</keyword>
<keyword evidence="13" id="KW-1185">Reference proteome</keyword>
<comment type="subcellular location">
    <subcellularLocation>
        <location evidence="1">Cell membrane</location>
        <topology evidence="1">Multi-pass membrane protein</topology>
    </subcellularLocation>
</comment>
<reference evidence="12 13" key="1">
    <citation type="submission" date="2022-01" db="EMBL/GenBank/DDBJ databases">
        <title>Novel bile acid biosynthetic pathways are enriched in the microbiome of centenarians.</title>
        <authorList>
            <person name="Sato Y."/>
            <person name="Atarashi K."/>
            <person name="Plichta R.D."/>
            <person name="Arai Y."/>
            <person name="Sasajima S."/>
            <person name="Kearney M.S."/>
            <person name="Suda W."/>
            <person name="Takeshita K."/>
            <person name="Sasaki T."/>
            <person name="Okamoto S."/>
            <person name="Skelly N.A."/>
            <person name="Okamura Y."/>
            <person name="Vlamakis H."/>
            <person name="Li Y."/>
            <person name="Tanoue T."/>
            <person name="Takei H."/>
            <person name="Nittono H."/>
            <person name="Narushima S."/>
            <person name="Irie J."/>
            <person name="Itoh H."/>
            <person name="Moriya K."/>
            <person name="Sugiura Y."/>
            <person name="Suematsu M."/>
            <person name="Moritoki N."/>
            <person name="Shibata S."/>
            <person name="Littman R.D."/>
            <person name="Fischbach A.M."/>
            <person name="Uwamino Y."/>
            <person name="Inoue T."/>
            <person name="Honda A."/>
            <person name="Hattori M."/>
            <person name="Murai T."/>
            <person name="Xavier J.R."/>
            <person name="Hirose N."/>
            <person name="Honda K."/>
        </authorList>
    </citation>
    <scope>NUCLEOTIDE SEQUENCE [LARGE SCALE GENOMIC DNA]</scope>
    <source>
        <strain evidence="12 13">CE91-St30</strain>
    </source>
</reference>
<evidence type="ECO:0000313" key="13">
    <source>
        <dbReference type="Proteomes" id="UP001320544"/>
    </source>
</evidence>
<feature type="transmembrane region" description="Helical" evidence="10">
    <location>
        <begin position="189"/>
        <end position="211"/>
    </location>
</feature>
<feature type="transmembrane region" description="Helical" evidence="10">
    <location>
        <begin position="317"/>
        <end position="342"/>
    </location>
</feature>
<dbReference type="Gene3D" id="6.10.140.1330">
    <property type="match status" value="1"/>
</dbReference>
<proteinExistence type="predicted"/>
<evidence type="ECO:0000259" key="11">
    <source>
        <dbReference type="Pfam" id="PF00999"/>
    </source>
</evidence>
<keyword evidence="3" id="KW-1003">Cell membrane</keyword>
<name>A0ABM7WJT7_9ACTN</name>
<keyword evidence="2" id="KW-0813">Transport</keyword>
<organism evidence="12 13">
    <name type="scientific">Raoultibacter timonensis</name>
    <dbReference type="NCBI Taxonomy" id="1907662"/>
    <lineage>
        <taxon>Bacteria</taxon>
        <taxon>Bacillati</taxon>
        <taxon>Actinomycetota</taxon>
        <taxon>Coriobacteriia</taxon>
        <taxon>Eggerthellales</taxon>
        <taxon>Eggerthellaceae</taxon>
        <taxon>Raoultibacter</taxon>
    </lineage>
</organism>
<dbReference type="Proteomes" id="UP001320544">
    <property type="component" value="Chromosome"/>
</dbReference>
<feature type="transmembrane region" description="Helical" evidence="10">
    <location>
        <begin position="88"/>
        <end position="110"/>
    </location>
</feature>
<feature type="transmembrane region" description="Helical" evidence="10">
    <location>
        <begin position="362"/>
        <end position="385"/>
    </location>
</feature>
<evidence type="ECO:0000256" key="8">
    <source>
        <dbReference type="ARBA" id="ARBA00023136"/>
    </source>
</evidence>
<keyword evidence="7" id="KW-0406">Ion transport</keyword>
<gene>
    <name evidence="12" type="ORF">CE91St30_19370</name>
</gene>
<evidence type="ECO:0000256" key="2">
    <source>
        <dbReference type="ARBA" id="ARBA00022448"/>
    </source>
</evidence>
<dbReference type="InterPro" id="IPR018422">
    <property type="entry name" value="Cation/H_exchanger_CPA1"/>
</dbReference>
<keyword evidence="8 10" id="KW-0472">Membrane</keyword>
<dbReference type="PANTHER" id="PTHR10110:SF86">
    <property type="entry name" value="SODIUM_HYDROGEN EXCHANGER 7"/>
    <property type="match status" value="1"/>
</dbReference>
<evidence type="ECO:0000256" key="5">
    <source>
        <dbReference type="ARBA" id="ARBA00022989"/>
    </source>
</evidence>
<evidence type="ECO:0000256" key="9">
    <source>
        <dbReference type="ARBA" id="ARBA00023201"/>
    </source>
</evidence>
<dbReference type="InterPro" id="IPR006153">
    <property type="entry name" value="Cation/H_exchanger_TM"/>
</dbReference>
<evidence type="ECO:0000313" key="12">
    <source>
        <dbReference type="EMBL" id="BDE96604.1"/>
    </source>
</evidence>
<dbReference type="PANTHER" id="PTHR10110">
    <property type="entry name" value="SODIUM/HYDROGEN EXCHANGER"/>
    <property type="match status" value="1"/>
</dbReference>
<evidence type="ECO:0000256" key="7">
    <source>
        <dbReference type="ARBA" id="ARBA00023065"/>
    </source>
</evidence>
<accession>A0ABM7WJT7</accession>
<evidence type="ECO:0000256" key="6">
    <source>
        <dbReference type="ARBA" id="ARBA00023053"/>
    </source>
</evidence>
<feature type="transmembrane region" description="Helical" evidence="10">
    <location>
        <begin position="156"/>
        <end position="183"/>
    </location>
</feature>
<evidence type="ECO:0000256" key="10">
    <source>
        <dbReference type="SAM" id="Phobius"/>
    </source>
</evidence>
<keyword evidence="4 10" id="KW-0812">Transmembrane</keyword>
<keyword evidence="9" id="KW-0739">Sodium transport</keyword>
<feature type="transmembrane region" description="Helical" evidence="10">
    <location>
        <begin position="274"/>
        <end position="297"/>
    </location>
</feature>